<proteinExistence type="predicted"/>
<protein>
    <submittedName>
        <fullName evidence="1">Uncharacterized protein</fullName>
    </submittedName>
</protein>
<dbReference type="AlphaFoldDB" id="A0A1H2KXV1"/>
<evidence type="ECO:0000313" key="2">
    <source>
        <dbReference type="Proteomes" id="UP000182977"/>
    </source>
</evidence>
<keyword evidence="2" id="KW-1185">Reference proteome</keyword>
<sequence>MSRSEAWGRIDMRYEFLVPGRVSDTVRAAFPEFGVADGPAGGTSIFGPVRDRADLRGVLARLDALGLTVVEMRKLPD</sequence>
<evidence type="ECO:0000313" key="1">
    <source>
        <dbReference type="EMBL" id="SDU73171.1"/>
    </source>
</evidence>
<accession>A0A1H2KXV1</accession>
<dbReference type="STRING" id="419479.SAMN04488563_4484"/>
<gene>
    <name evidence="1" type="ORF">SAMN04488563_4484</name>
</gene>
<dbReference type="EMBL" id="LT629791">
    <property type="protein sequence ID" value="SDU73171.1"/>
    <property type="molecule type" value="Genomic_DNA"/>
</dbReference>
<name>A0A1H2KXV1_9ACTN</name>
<dbReference type="Proteomes" id="UP000182977">
    <property type="component" value="Chromosome I"/>
</dbReference>
<organism evidence="1 2">
    <name type="scientific">Jiangella alkaliphila</name>
    <dbReference type="NCBI Taxonomy" id="419479"/>
    <lineage>
        <taxon>Bacteria</taxon>
        <taxon>Bacillati</taxon>
        <taxon>Actinomycetota</taxon>
        <taxon>Actinomycetes</taxon>
        <taxon>Jiangellales</taxon>
        <taxon>Jiangellaceae</taxon>
        <taxon>Jiangella</taxon>
    </lineage>
</organism>
<reference evidence="2" key="1">
    <citation type="submission" date="2016-10" db="EMBL/GenBank/DDBJ databases">
        <authorList>
            <person name="Varghese N."/>
            <person name="Submissions S."/>
        </authorList>
    </citation>
    <scope>NUCLEOTIDE SEQUENCE [LARGE SCALE GENOMIC DNA]</scope>
    <source>
        <strain evidence="2">DSM 45079</strain>
    </source>
</reference>